<name>A0ABD3J8U7_EUCGL</name>
<evidence type="ECO:0000313" key="4">
    <source>
        <dbReference type="Proteomes" id="UP001634007"/>
    </source>
</evidence>
<evidence type="ECO:0000259" key="2">
    <source>
        <dbReference type="Pfam" id="PF14111"/>
    </source>
</evidence>
<protein>
    <recommendedName>
        <fullName evidence="2">DUF4283 domain-containing protein</fullName>
    </recommendedName>
</protein>
<evidence type="ECO:0000313" key="3">
    <source>
        <dbReference type="EMBL" id="KAL3722033.1"/>
    </source>
</evidence>
<dbReference type="EMBL" id="JBJKBG010000009">
    <property type="protein sequence ID" value="KAL3722033.1"/>
    <property type="molecule type" value="Genomic_DNA"/>
</dbReference>
<feature type="compositionally biased region" description="Low complexity" evidence="1">
    <location>
        <begin position="86"/>
        <end position="95"/>
    </location>
</feature>
<feature type="domain" description="DUF4283" evidence="2">
    <location>
        <begin position="177"/>
        <end position="255"/>
    </location>
</feature>
<dbReference type="AlphaFoldDB" id="A0ABD3J8U7"/>
<sequence>MASSSSTPVSILGKSPQEAPKDDSLPPPAHPPCSVLLRRSWCPTTLPKQRSQQSPKGSCAPGYSSPPHSAINASISTSIRPSKNKGVAVGSSPAVPSRPAPPQRETRHDLPPFDAGKRALTHKVPLSVDSQPPTRSWAAVTHSATKGYSLSYIPPAVVDNKIIAHISEEILQAAHPKWDECLVGYYIGKRLPFHLTEDALKHVWGNHLVQVIAADLGFYYFHIPDKDFRRKVLEGVPITVAKLPLILQQWHPMMELKKDCHKIVPVWVRLRNLPINLWSASGISALASVIGKPFFVDNRTEQMAMVAFACICIEINAGSSFPEVIDFMLNGEPRSVDVHYEWVSTLCPSCCSFGHRCADPKAPGPPEAGSLTDKAPSARPSSEWRQVGGKRNRPRPLNVAPPTSRTSMPPPCRIEVHLSAPQIMEPTVIPPVNVGEEDPPSS</sequence>
<accession>A0ABD3J8U7</accession>
<reference evidence="3 4" key="1">
    <citation type="submission" date="2024-11" db="EMBL/GenBank/DDBJ databases">
        <title>Chromosome-level genome assembly of Eucalyptus globulus Labill. provides insights into its genome evolution.</title>
        <authorList>
            <person name="Li X."/>
        </authorList>
    </citation>
    <scope>NUCLEOTIDE SEQUENCE [LARGE SCALE GENOMIC DNA]</scope>
    <source>
        <strain evidence="3">CL2024</strain>
        <tissue evidence="3">Fresh tender leaves</tissue>
    </source>
</reference>
<proteinExistence type="predicted"/>
<organism evidence="3 4">
    <name type="scientific">Eucalyptus globulus</name>
    <name type="common">Tasmanian blue gum</name>
    <dbReference type="NCBI Taxonomy" id="34317"/>
    <lineage>
        <taxon>Eukaryota</taxon>
        <taxon>Viridiplantae</taxon>
        <taxon>Streptophyta</taxon>
        <taxon>Embryophyta</taxon>
        <taxon>Tracheophyta</taxon>
        <taxon>Spermatophyta</taxon>
        <taxon>Magnoliopsida</taxon>
        <taxon>eudicotyledons</taxon>
        <taxon>Gunneridae</taxon>
        <taxon>Pentapetalae</taxon>
        <taxon>rosids</taxon>
        <taxon>malvids</taxon>
        <taxon>Myrtales</taxon>
        <taxon>Myrtaceae</taxon>
        <taxon>Myrtoideae</taxon>
        <taxon>Eucalypteae</taxon>
        <taxon>Eucalyptus</taxon>
    </lineage>
</organism>
<keyword evidence="4" id="KW-1185">Reference proteome</keyword>
<dbReference type="InterPro" id="IPR040256">
    <property type="entry name" value="At4g02000-like"/>
</dbReference>
<dbReference type="Proteomes" id="UP001634007">
    <property type="component" value="Unassembled WGS sequence"/>
</dbReference>
<evidence type="ECO:0000256" key="1">
    <source>
        <dbReference type="SAM" id="MobiDB-lite"/>
    </source>
</evidence>
<feature type="compositionally biased region" description="Basic and acidic residues" evidence="1">
    <location>
        <begin position="104"/>
        <end position="113"/>
    </location>
</feature>
<feature type="region of interest" description="Disordered" evidence="1">
    <location>
        <begin position="1"/>
        <end position="113"/>
    </location>
</feature>
<dbReference type="PANTHER" id="PTHR31286:SF165">
    <property type="entry name" value="DUF4283 DOMAIN-CONTAINING PROTEIN"/>
    <property type="match status" value="1"/>
</dbReference>
<feature type="compositionally biased region" description="Polar residues" evidence="1">
    <location>
        <begin position="42"/>
        <end position="56"/>
    </location>
</feature>
<feature type="region of interest" description="Disordered" evidence="1">
    <location>
        <begin position="362"/>
        <end position="412"/>
    </location>
</feature>
<dbReference type="InterPro" id="IPR025558">
    <property type="entry name" value="DUF4283"/>
</dbReference>
<comment type="caution">
    <text evidence="3">The sequence shown here is derived from an EMBL/GenBank/DDBJ whole genome shotgun (WGS) entry which is preliminary data.</text>
</comment>
<dbReference type="Pfam" id="PF14111">
    <property type="entry name" value="DUF4283"/>
    <property type="match status" value="1"/>
</dbReference>
<dbReference type="PANTHER" id="PTHR31286">
    <property type="entry name" value="GLYCINE-RICH CELL WALL STRUCTURAL PROTEIN 1.8-LIKE"/>
    <property type="match status" value="1"/>
</dbReference>
<feature type="compositionally biased region" description="Polar residues" evidence="1">
    <location>
        <begin position="71"/>
        <end position="81"/>
    </location>
</feature>
<gene>
    <name evidence="3" type="ORF">ACJRO7_034392</name>
</gene>